<keyword evidence="3" id="KW-1185">Reference proteome</keyword>
<sequence length="187" mass="20917">MTKRLPEVLEEMRQALLGRKPGHSWATSASDVYSATLGGLKNFSGDTLGKTAQNFNEAMPYIERAGYDVTEIEVGLGLDPKIVPHLHLRELISDEEKAALLEETKDKKLINTILSSLFRASAARSKLNFKRFHFTSIELELSILPTVVLKFSPNEETAKVKPEDLLEHIESQAENQAENRTENKPGE</sequence>
<feature type="region of interest" description="Disordered" evidence="1">
    <location>
        <begin position="166"/>
        <end position="187"/>
    </location>
</feature>
<gene>
    <name evidence="2" type="ORF">ACFO5Q_16575</name>
</gene>
<proteinExistence type="predicted"/>
<protein>
    <submittedName>
        <fullName evidence="2">Uncharacterized protein</fullName>
    </submittedName>
</protein>
<comment type="caution">
    <text evidence="2">The sequence shown here is derived from an EMBL/GenBank/DDBJ whole genome shotgun (WGS) entry which is preliminary data.</text>
</comment>
<reference evidence="3" key="1">
    <citation type="journal article" date="2019" name="Int. J. Syst. Evol. Microbiol.">
        <title>The Global Catalogue of Microorganisms (GCM) 10K type strain sequencing project: providing services to taxonomists for standard genome sequencing and annotation.</title>
        <authorList>
            <consortium name="The Broad Institute Genomics Platform"/>
            <consortium name="The Broad Institute Genome Sequencing Center for Infectious Disease"/>
            <person name="Wu L."/>
            <person name="Ma J."/>
        </authorList>
    </citation>
    <scope>NUCLEOTIDE SEQUENCE [LARGE SCALE GENOMIC DNA]</scope>
    <source>
        <strain evidence="3">CGMCC 1.15304</strain>
    </source>
</reference>
<evidence type="ECO:0000313" key="3">
    <source>
        <dbReference type="Proteomes" id="UP001595776"/>
    </source>
</evidence>
<dbReference type="EMBL" id="JBHSCR010000017">
    <property type="protein sequence ID" value="MFC4349470.1"/>
    <property type="molecule type" value="Genomic_DNA"/>
</dbReference>
<dbReference type="Proteomes" id="UP001595776">
    <property type="component" value="Unassembled WGS sequence"/>
</dbReference>
<organism evidence="2 3">
    <name type="scientific">Kordiimonas lipolytica</name>
    <dbReference type="NCBI Taxonomy" id="1662421"/>
    <lineage>
        <taxon>Bacteria</taxon>
        <taxon>Pseudomonadati</taxon>
        <taxon>Pseudomonadota</taxon>
        <taxon>Alphaproteobacteria</taxon>
        <taxon>Kordiimonadales</taxon>
        <taxon>Kordiimonadaceae</taxon>
        <taxon>Kordiimonas</taxon>
    </lineage>
</organism>
<accession>A0ABV8UF28</accession>
<evidence type="ECO:0000256" key="1">
    <source>
        <dbReference type="SAM" id="MobiDB-lite"/>
    </source>
</evidence>
<name>A0ABV8UF28_9PROT</name>
<dbReference type="RefSeq" id="WP_068146586.1">
    <property type="nucleotide sequence ID" value="NZ_JBHSCR010000017.1"/>
</dbReference>
<evidence type="ECO:0000313" key="2">
    <source>
        <dbReference type="EMBL" id="MFC4349470.1"/>
    </source>
</evidence>